<keyword evidence="3" id="KW-1185">Reference proteome</keyword>
<accession>A0A6F8XLC5</accession>
<evidence type="ECO:0000313" key="2">
    <source>
        <dbReference type="EMBL" id="BCB74598.1"/>
    </source>
</evidence>
<sequence>METRPAAGSVIAADRAMEGAARLAEWAGCDSTFVAGHSDKQGAQSTFKRTFGFVSMCAFVDHGEYGTGETLITQLRPGKASPWAKTDHIQVLDAALAQLPAAERAQVLVRADSGACSQAFLHHITDAGLEYSIGFPTHLWSGFSSCPLSMAGPLTGSVPRAPPGFMSTIPPGTCLADRALPAQQRQSVC</sequence>
<dbReference type="Proteomes" id="UP000502508">
    <property type="component" value="Chromosome"/>
</dbReference>
<proteinExistence type="predicted"/>
<dbReference type="EMBL" id="AP022870">
    <property type="protein sequence ID" value="BCB74598.1"/>
    <property type="molecule type" value="Genomic_DNA"/>
</dbReference>
<dbReference type="InterPro" id="IPR025668">
    <property type="entry name" value="Tnp_DDE_dom"/>
</dbReference>
<protein>
    <recommendedName>
        <fullName evidence="1">Transposase DDE domain-containing protein</fullName>
    </recommendedName>
</protein>
<dbReference type="Pfam" id="PF13701">
    <property type="entry name" value="DDE_Tnp_1_4"/>
    <property type="match status" value="1"/>
</dbReference>
<dbReference type="KEGG" id="pfla:Pflav_010080"/>
<gene>
    <name evidence="2" type="ORF">Pflav_010080</name>
</gene>
<organism evidence="2 3">
    <name type="scientific">Phytohabitans flavus</name>
    <dbReference type="NCBI Taxonomy" id="1076124"/>
    <lineage>
        <taxon>Bacteria</taxon>
        <taxon>Bacillati</taxon>
        <taxon>Actinomycetota</taxon>
        <taxon>Actinomycetes</taxon>
        <taxon>Micromonosporales</taxon>
        <taxon>Micromonosporaceae</taxon>
    </lineage>
</organism>
<dbReference type="AlphaFoldDB" id="A0A6F8XLC5"/>
<evidence type="ECO:0000313" key="3">
    <source>
        <dbReference type="Proteomes" id="UP000502508"/>
    </source>
</evidence>
<feature type="domain" description="Transposase DDE" evidence="1">
    <location>
        <begin position="30"/>
        <end position="136"/>
    </location>
</feature>
<evidence type="ECO:0000259" key="1">
    <source>
        <dbReference type="Pfam" id="PF13701"/>
    </source>
</evidence>
<name>A0A6F8XLC5_9ACTN</name>
<reference evidence="2 3" key="1">
    <citation type="submission" date="2020-03" db="EMBL/GenBank/DDBJ databases">
        <title>Whole genome shotgun sequence of Phytohabitans flavus NBRC 107702.</title>
        <authorList>
            <person name="Komaki H."/>
            <person name="Tamura T."/>
        </authorList>
    </citation>
    <scope>NUCLEOTIDE SEQUENCE [LARGE SCALE GENOMIC DNA]</scope>
    <source>
        <strain evidence="2 3">NBRC 107702</strain>
    </source>
</reference>
<reference evidence="2 3" key="2">
    <citation type="submission" date="2020-03" db="EMBL/GenBank/DDBJ databases">
        <authorList>
            <person name="Ichikawa N."/>
            <person name="Kimura A."/>
            <person name="Kitahashi Y."/>
            <person name="Uohara A."/>
        </authorList>
    </citation>
    <scope>NUCLEOTIDE SEQUENCE [LARGE SCALE GENOMIC DNA]</scope>
    <source>
        <strain evidence="2 3">NBRC 107702</strain>
    </source>
</reference>